<evidence type="ECO:0000313" key="2">
    <source>
        <dbReference type="EMBL" id="KAF5197695.1"/>
    </source>
</evidence>
<protein>
    <submittedName>
        <fullName evidence="2">Phosphatidylinositol transfer protein</fullName>
    </submittedName>
</protein>
<organism evidence="2 3">
    <name type="scientific">Thalictrum thalictroides</name>
    <name type="common">Rue-anemone</name>
    <name type="synonym">Anemone thalictroides</name>
    <dbReference type="NCBI Taxonomy" id="46969"/>
    <lineage>
        <taxon>Eukaryota</taxon>
        <taxon>Viridiplantae</taxon>
        <taxon>Streptophyta</taxon>
        <taxon>Embryophyta</taxon>
        <taxon>Tracheophyta</taxon>
        <taxon>Spermatophyta</taxon>
        <taxon>Magnoliopsida</taxon>
        <taxon>Ranunculales</taxon>
        <taxon>Ranunculaceae</taxon>
        <taxon>Thalictroideae</taxon>
        <taxon>Thalictrum</taxon>
    </lineage>
</organism>
<dbReference type="InterPro" id="IPR036273">
    <property type="entry name" value="CRAL/TRIO_N_dom_sf"/>
</dbReference>
<dbReference type="EMBL" id="JABWDY010014344">
    <property type="protein sequence ID" value="KAF5197695.1"/>
    <property type="molecule type" value="Genomic_DNA"/>
</dbReference>
<feature type="domain" description="CRAL-TRIO" evidence="1">
    <location>
        <begin position="89"/>
        <end position="254"/>
    </location>
</feature>
<dbReference type="Gene3D" id="3.40.525.10">
    <property type="entry name" value="CRAL-TRIO lipid binding domain"/>
    <property type="match status" value="1"/>
</dbReference>
<dbReference type="AlphaFoldDB" id="A0A7J6WML5"/>
<accession>A0A7J6WML5</accession>
<dbReference type="PANTHER" id="PTHR46277">
    <property type="entry name" value="OS03G0850700 PROTEIN"/>
    <property type="match status" value="1"/>
</dbReference>
<name>A0A7J6WML5_THATH</name>
<dbReference type="CDD" id="cd00170">
    <property type="entry name" value="SEC14"/>
    <property type="match status" value="1"/>
</dbReference>
<evidence type="ECO:0000259" key="1">
    <source>
        <dbReference type="PROSITE" id="PS50191"/>
    </source>
</evidence>
<gene>
    <name evidence="2" type="ORF">FRX31_012720</name>
</gene>
<evidence type="ECO:0000313" key="3">
    <source>
        <dbReference type="Proteomes" id="UP000554482"/>
    </source>
</evidence>
<dbReference type="InterPro" id="IPR036865">
    <property type="entry name" value="CRAL-TRIO_dom_sf"/>
</dbReference>
<sequence>MDNNTKEIINEEIKEEEISMESCEEIKRHKLCLLRSFVEAQDPSSKEVDDHVLNRFLHYRKLDVEKASESFLKYLKWRKAFVPNGYISESEIRTEISQKKLFMQGFDKKGRPLVVVFHGRHVVVKKKERIEEFKRFMVYCMDKVCARMRDNGQEQFSFISDFAEWGLSKNDINGCLTVLSILQDFYPETLAQVYIVNQPYLLNTIWKIVSPLIRNNTKEKFVFVDNKKVTSRLLQDIDMDQLPEIYGGKLPLVPVEEC</sequence>
<dbReference type="Proteomes" id="UP000554482">
    <property type="component" value="Unassembled WGS sequence"/>
</dbReference>
<keyword evidence="3" id="KW-1185">Reference proteome</keyword>
<dbReference type="PROSITE" id="PS50191">
    <property type="entry name" value="CRAL_TRIO"/>
    <property type="match status" value="1"/>
</dbReference>
<dbReference type="SUPFAM" id="SSF46938">
    <property type="entry name" value="CRAL/TRIO N-terminal domain"/>
    <property type="match status" value="1"/>
</dbReference>
<dbReference type="OrthoDB" id="1434354at2759"/>
<reference evidence="2 3" key="1">
    <citation type="submission" date="2020-06" db="EMBL/GenBank/DDBJ databases">
        <title>Transcriptomic and genomic resources for Thalictrum thalictroides and T. hernandezii: Facilitating candidate gene discovery in an emerging model plant lineage.</title>
        <authorList>
            <person name="Arias T."/>
            <person name="Riano-Pachon D.M."/>
            <person name="Di Stilio V.S."/>
        </authorList>
    </citation>
    <scope>NUCLEOTIDE SEQUENCE [LARGE SCALE GENOMIC DNA]</scope>
    <source>
        <strain evidence="3">cv. WT478/WT964</strain>
        <tissue evidence="2">Leaves</tissue>
    </source>
</reference>
<dbReference type="InterPro" id="IPR001251">
    <property type="entry name" value="CRAL-TRIO_dom"/>
</dbReference>
<dbReference type="SMART" id="SM00516">
    <property type="entry name" value="SEC14"/>
    <property type="match status" value="1"/>
</dbReference>
<dbReference type="Pfam" id="PF00650">
    <property type="entry name" value="CRAL_TRIO"/>
    <property type="match status" value="1"/>
</dbReference>
<dbReference type="SUPFAM" id="SSF52087">
    <property type="entry name" value="CRAL/TRIO domain"/>
    <property type="match status" value="1"/>
</dbReference>
<comment type="caution">
    <text evidence="2">The sequence shown here is derived from an EMBL/GenBank/DDBJ whole genome shotgun (WGS) entry which is preliminary data.</text>
</comment>
<proteinExistence type="predicted"/>
<dbReference type="PANTHER" id="PTHR46277:SF3">
    <property type="entry name" value="BINDING PROTEIN, PUTATIVE-RELATED"/>
    <property type="match status" value="1"/>
</dbReference>